<dbReference type="GO" id="GO:0031992">
    <property type="term" value="F:energy transducer activity"/>
    <property type="evidence" value="ECO:0007669"/>
    <property type="project" value="TreeGrafter"/>
</dbReference>
<dbReference type="SUPFAM" id="SSF74653">
    <property type="entry name" value="TolA/TonB C-terminal domain"/>
    <property type="match status" value="1"/>
</dbReference>
<dbReference type="Proteomes" id="UP000321820">
    <property type="component" value="Chromosome"/>
</dbReference>
<proteinExistence type="inferred from homology"/>
<dbReference type="EMBL" id="CP042806">
    <property type="protein sequence ID" value="QEE29567.1"/>
    <property type="molecule type" value="Genomic_DNA"/>
</dbReference>
<dbReference type="GO" id="GO:0098797">
    <property type="term" value="C:plasma membrane protein complex"/>
    <property type="evidence" value="ECO:0007669"/>
    <property type="project" value="TreeGrafter"/>
</dbReference>
<keyword evidence="13" id="KW-1185">Reference proteome</keyword>
<evidence type="ECO:0000256" key="5">
    <source>
        <dbReference type="ARBA" id="ARBA00022519"/>
    </source>
</evidence>
<sequence>MLASLMESLHDVIAPPKAPPLHTTSRPIVLPDRMAVKRDPRATGLAIAINCFALVALIWFGSRKIVAVVTPRPVTTHVTLVDPLPPPPVLPIAPPKAVAMSGGGGQHTPIPVSRGNPPKFEPKPTIMPAVQPTAAPKITMAVQPTINVQADLKMAKADVPNLGISSAPSVVVSAGNGAGAGLGAGFGNGLGSGSGGNFGGGVFKVGGGVSEPQVISAPAPGFTEEARQAKVSGKVIVYLQVSPDGRPMHVRLVRGLGMGLDEKALEAVRQYKFKPAMKDGHPVTVEMNVEVNFQILS</sequence>
<feature type="domain" description="TonB C-terminal" evidence="11">
    <location>
        <begin position="207"/>
        <end position="297"/>
    </location>
</feature>
<dbReference type="RefSeq" id="WP_147648759.1">
    <property type="nucleotide sequence ID" value="NZ_CP042806.1"/>
</dbReference>
<dbReference type="InterPro" id="IPR037682">
    <property type="entry name" value="TonB_C"/>
</dbReference>
<dbReference type="InterPro" id="IPR051045">
    <property type="entry name" value="TonB-dependent_transducer"/>
</dbReference>
<accession>A0A5B9EGV1</accession>
<reference evidence="12 13" key="1">
    <citation type="submission" date="2019-08" db="EMBL/GenBank/DDBJ databases">
        <title>Complete genome sequence of Terriglobus albidus strain ORNL.</title>
        <authorList>
            <person name="Podar M."/>
        </authorList>
    </citation>
    <scope>NUCLEOTIDE SEQUENCE [LARGE SCALE GENOMIC DNA]</scope>
    <source>
        <strain evidence="12 13">ORNL</strain>
    </source>
</reference>
<dbReference type="AlphaFoldDB" id="A0A5B9EGV1"/>
<feature type="transmembrane region" description="Helical" evidence="10">
    <location>
        <begin position="42"/>
        <end position="62"/>
    </location>
</feature>
<evidence type="ECO:0000256" key="6">
    <source>
        <dbReference type="ARBA" id="ARBA00022692"/>
    </source>
</evidence>
<dbReference type="OrthoDB" id="1685233at2"/>
<dbReference type="PROSITE" id="PS52015">
    <property type="entry name" value="TONB_CTD"/>
    <property type="match status" value="1"/>
</dbReference>
<dbReference type="PANTHER" id="PTHR33446:SF2">
    <property type="entry name" value="PROTEIN TONB"/>
    <property type="match status" value="1"/>
</dbReference>
<keyword evidence="6 10" id="KW-0812">Transmembrane</keyword>
<gene>
    <name evidence="12" type="ORF">FTW19_17135</name>
</gene>
<name>A0A5B9EGV1_9BACT</name>
<dbReference type="KEGG" id="talb:FTW19_17135"/>
<evidence type="ECO:0000256" key="4">
    <source>
        <dbReference type="ARBA" id="ARBA00022475"/>
    </source>
</evidence>
<dbReference type="NCBIfam" id="TIGR01352">
    <property type="entry name" value="tonB_Cterm"/>
    <property type="match status" value="1"/>
</dbReference>
<evidence type="ECO:0000259" key="11">
    <source>
        <dbReference type="PROSITE" id="PS52015"/>
    </source>
</evidence>
<evidence type="ECO:0000313" key="12">
    <source>
        <dbReference type="EMBL" id="QEE29567.1"/>
    </source>
</evidence>
<dbReference type="GO" id="GO:0055085">
    <property type="term" value="P:transmembrane transport"/>
    <property type="evidence" value="ECO:0007669"/>
    <property type="project" value="InterPro"/>
</dbReference>
<keyword evidence="3" id="KW-0813">Transport</keyword>
<comment type="similarity">
    <text evidence="2">Belongs to the TonB family.</text>
</comment>
<organism evidence="12 13">
    <name type="scientific">Terriglobus albidus</name>
    <dbReference type="NCBI Taxonomy" id="1592106"/>
    <lineage>
        <taxon>Bacteria</taxon>
        <taxon>Pseudomonadati</taxon>
        <taxon>Acidobacteriota</taxon>
        <taxon>Terriglobia</taxon>
        <taxon>Terriglobales</taxon>
        <taxon>Acidobacteriaceae</taxon>
        <taxon>Terriglobus</taxon>
    </lineage>
</organism>
<evidence type="ECO:0000256" key="8">
    <source>
        <dbReference type="ARBA" id="ARBA00022989"/>
    </source>
</evidence>
<keyword evidence="4" id="KW-1003">Cell membrane</keyword>
<evidence type="ECO:0000256" key="2">
    <source>
        <dbReference type="ARBA" id="ARBA00006555"/>
    </source>
</evidence>
<dbReference type="InterPro" id="IPR006260">
    <property type="entry name" value="TonB/TolA_C"/>
</dbReference>
<evidence type="ECO:0000256" key="9">
    <source>
        <dbReference type="ARBA" id="ARBA00023136"/>
    </source>
</evidence>
<evidence type="ECO:0000256" key="3">
    <source>
        <dbReference type="ARBA" id="ARBA00022448"/>
    </source>
</evidence>
<comment type="subcellular location">
    <subcellularLocation>
        <location evidence="1">Cell inner membrane</location>
        <topology evidence="1">Single-pass membrane protein</topology>
        <orientation evidence="1">Periplasmic side</orientation>
    </subcellularLocation>
</comment>
<keyword evidence="9 10" id="KW-0472">Membrane</keyword>
<evidence type="ECO:0000256" key="10">
    <source>
        <dbReference type="SAM" id="Phobius"/>
    </source>
</evidence>
<dbReference type="GO" id="GO:0015031">
    <property type="term" value="P:protein transport"/>
    <property type="evidence" value="ECO:0007669"/>
    <property type="project" value="UniProtKB-KW"/>
</dbReference>
<keyword evidence="5" id="KW-0997">Cell inner membrane</keyword>
<keyword evidence="7" id="KW-0653">Protein transport</keyword>
<evidence type="ECO:0000313" key="13">
    <source>
        <dbReference type="Proteomes" id="UP000321820"/>
    </source>
</evidence>
<dbReference type="Pfam" id="PF03544">
    <property type="entry name" value="TonB_C"/>
    <property type="match status" value="1"/>
</dbReference>
<dbReference type="Gene3D" id="3.30.1150.10">
    <property type="match status" value="1"/>
</dbReference>
<protein>
    <submittedName>
        <fullName evidence="12">TonB family protein</fullName>
    </submittedName>
</protein>
<dbReference type="PANTHER" id="PTHR33446">
    <property type="entry name" value="PROTEIN TONB-RELATED"/>
    <property type="match status" value="1"/>
</dbReference>
<evidence type="ECO:0000256" key="7">
    <source>
        <dbReference type="ARBA" id="ARBA00022927"/>
    </source>
</evidence>
<evidence type="ECO:0000256" key="1">
    <source>
        <dbReference type="ARBA" id="ARBA00004383"/>
    </source>
</evidence>
<keyword evidence="8 10" id="KW-1133">Transmembrane helix</keyword>